<sequence>MNATENNSESEDSGSSEGEGDGDGENTSKKHRKIYIDVDDLNDLERIAAEKVEPTHVTDLVRYHMHSVIDRIMTGEYDPYRMMRQVGQKMKKTRREGIELHPRREDTWERLEEAAAQANKDIDLAFLNEIEEIKRLQERDDPKVIGEDKVDWKLDRTSWWGPVREFQFTVATIVRATAREVAVREMIFSTNMQRSARELREARKETEAQAEDKGKRSSGK</sequence>
<evidence type="ECO:0000313" key="3">
    <source>
        <dbReference type="Proteomes" id="UP001155057"/>
    </source>
</evidence>
<reference evidence="2" key="1">
    <citation type="submission" date="2022-08" db="EMBL/GenBank/DDBJ databases">
        <title>Genomic Encyclopedia of Type Strains, Phase V (KMG-V): Genome sequencing to study the core and pangenomes of soil and plant-associated prokaryotes.</title>
        <authorList>
            <person name="Whitman W."/>
        </authorList>
    </citation>
    <scope>NUCLEOTIDE SEQUENCE</scope>
    <source>
        <strain evidence="2">SP3049</strain>
    </source>
</reference>
<feature type="region of interest" description="Disordered" evidence="1">
    <location>
        <begin position="1"/>
        <end position="33"/>
    </location>
</feature>
<dbReference type="AlphaFoldDB" id="A0A9X2Q267"/>
<accession>A0A9X2Q267</accession>
<dbReference type="Proteomes" id="UP001155057">
    <property type="component" value="Unassembled WGS sequence"/>
</dbReference>
<dbReference type="EMBL" id="JANUAE010000004">
    <property type="protein sequence ID" value="MCS3709876.1"/>
    <property type="molecule type" value="Genomic_DNA"/>
</dbReference>
<name>A0A9X2Q267_9BACT</name>
<dbReference type="RefSeq" id="WP_259123819.1">
    <property type="nucleotide sequence ID" value="NZ_JANTZO010000005.1"/>
</dbReference>
<protein>
    <submittedName>
        <fullName evidence="2">Uncharacterized protein</fullName>
    </submittedName>
</protein>
<organism evidence="2 3">
    <name type="scientific">Salinibacter ruber</name>
    <dbReference type="NCBI Taxonomy" id="146919"/>
    <lineage>
        <taxon>Bacteria</taxon>
        <taxon>Pseudomonadati</taxon>
        <taxon>Rhodothermota</taxon>
        <taxon>Rhodothermia</taxon>
        <taxon>Rhodothermales</taxon>
        <taxon>Salinibacteraceae</taxon>
        <taxon>Salinibacter</taxon>
    </lineage>
</organism>
<feature type="compositionally biased region" description="Basic and acidic residues" evidence="1">
    <location>
        <begin position="195"/>
        <end position="220"/>
    </location>
</feature>
<feature type="compositionally biased region" description="Acidic residues" evidence="1">
    <location>
        <begin position="8"/>
        <end position="24"/>
    </location>
</feature>
<evidence type="ECO:0000256" key="1">
    <source>
        <dbReference type="SAM" id="MobiDB-lite"/>
    </source>
</evidence>
<evidence type="ECO:0000313" key="2">
    <source>
        <dbReference type="EMBL" id="MCS3709876.1"/>
    </source>
</evidence>
<proteinExistence type="predicted"/>
<comment type="caution">
    <text evidence="2">The sequence shown here is derived from an EMBL/GenBank/DDBJ whole genome shotgun (WGS) entry which is preliminary data.</text>
</comment>
<gene>
    <name evidence="2" type="ORF">GGP61_001480</name>
</gene>
<feature type="region of interest" description="Disordered" evidence="1">
    <location>
        <begin position="194"/>
        <end position="220"/>
    </location>
</feature>